<dbReference type="EMBL" id="NBSH01000013">
    <property type="protein sequence ID" value="ORX34785.1"/>
    <property type="molecule type" value="Genomic_DNA"/>
</dbReference>
<gene>
    <name evidence="2" type="ORF">BD324DRAFT_653043</name>
</gene>
<evidence type="ECO:0000256" key="1">
    <source>
        <dbReference type="SAM" id="MobiDB-lite"/>
    </source>
</evidence>
<dbReference type="AlphaFoldDB" id="A0A1Y1UCI5"/>
<dbReference type="InParanoid" id="A0A1Y1UCI5"/>
<reference evidence="2 3" key="1">
    <citation type="submission" date="2017-03" db="EMBL/GenBank/DDBJ databases">
        <title>Widespread Adenine N6-methylation of Active Genes in Fungi.</title>
        <authorList>
            <consortium name="DOE Joint Genome Institute"/>
            <person name="Mondo S.J."/>
            <person name="Dannebaum R.O."/>
            <person name="Kuo R.C."/>
            <person name="Louie K.B."/>
            <person name="Bewick A.J."/>
            <person name="Labutti K."/>
            <person name="Haridas S."/>
            <person name="Kuo A."/>
            <person name="Salamov A."/>
            <person name="Ahrendt S.R."/>
            <person name="Lau R."/>
            <person name="Bowen B.P."/>
            <person name="Lipzen A."/>
            <person name="Sullivan W."/>
            <person name="Andreopoulos W.B."/>
            <person name="Clum A."/>
            <person name="Lindquist E."/>
            <person name="Daum C."/>
            <person name="Northen T.R."/>
            <person name="Ramamoorthy G."/>
            <person name="Schmitz R.J."/>
            <person name="Gryganskyi A."/>
            <person name="Culley D."/>
            <person name="Magnuson J."/>
            <person name="James T.Y."/>
            <person name="O'Malley M.A."/>
            <person name="Stajich J.E."/>
            <person name="Spatafora J.W."/>
            <person name="Visel A."/>
            <person name="Grigoriev I.V."/>
        </authorList>
    </citation>
    <scope>NUCLEOTIDE SEQUENCE [LARGE SCALE GENOMIC DNA]</scope>
    <source>
        <strain evidence="2 3">NRRL Y-17943</strain>
    </source>
</reference>
<accession>A0A1Y1UCI5</accession>
<keyword evidence="3" id="KW-1185">Reference proteome</keyword>
<dbReference type="RefSeq" id="XP_021869027.1">
    <property type="nucleotide sequence ID" value="XM_022018596.1"/>
</dbReference>
<organism evidence="2 3">
    <name type="scientific">Kockovaella imperatae</name>
    <dbReference type="NCBI Taxonomy" id="4999"/>
    <lineage>
        <taxon>Eukaryota</taxon>
        <taxon>Fungi</taxon>
        <taxon>Dikarya</taxon>
        <taxon>Basidiomycota</taxon>
        <taxon>Agaricomycotina</taxon>
        <taxon>Tremellomycetes</taxon>
        <taxon>Tremellales</taxon>
        <taxon>Cuniculitremaceae</taxon>
        <taxon>Kockovaella</taxon>
    </lineage>
</organism>
<evidence type="ECO:0000313" key="2">
    <source>
        <dbReference type="EMBL" id="ORX34785.1"/>
    </source>
</evidence>
<evidence type="ECO:0000313" key="3">
    <source>
        <dbReference type="Proteomes" id="UP000193218"/>
    </source>
</evidence>
<feature type="region of interest" description="Disordered" evidence="1">
    <location>
        <begin position="1"/>
        <end position="82"/>
    </location>
</feature>
<proteinExistence type="predicted"/>
<dbReference type="Proteomes" id="UP000193218">
    <property type="component" value="Unassembled WGS sequence"/>
</dbReference>
<protein>
    <submittedName>
        <fullName evidence="2">Uncharacterized protein</fullName>
    </submittedName>
</protein>
<name>A0A1Y1UCI5_9TREE</name>
<comment type="caution">
    <text evidence="2">The sequence shown here is derived from an EMBL/GenBank/DDBJ whole genome shotgun (WGS) entry which is preliminary data.</text>
</comment>
<sequence>MQGEESHFGSQLGTEPTTDHDTSSSPPYDLRRGNADSFGTEGEWTSKLPPSKDGSPTPRTTDDERAPMQKDEEHSSAFLKAENASLRSAVSDLEAKLSKYRSRPSGDRDIGYDVTKLVQGALPVLSTALRTYGAIHNVLHTASTVVNVLGPPIHRAISHYTTG</sequence>
<dbReference type="GeneID" id="33560405"/>
<feature type="compositionally biased region" description="Basic and acidic residues" evidence="1">
    <location>
        <begin position="60"/>
        <end position="75"/>
    </location>
</feature>